<sequence>MAVPASSHHSVLNPFLLFLLISSVCLDTASSQTYFTSVQKLEHLLRNEIQVIDAMRTTVKDMRKFLDEIKLFLQELKEDHNAAKQELGEGNPIAIYKMMKRMSVDVRNFIPEVNIFRTNPNIIPRSAVTNDDLVGTVKGILRIADVYEYPLEDIILNGKLGNYETKAKLSVDEIQVFYLTALFGGTNPFRKDLEPAMIVDIFDFGLFESLLGKSFDLESSNKVLYDEPHLIMYYKRLILPFIQFGENFNIEHFGSLLRARFSKFAKTTEMDLKPLQEYVQEQNRSFVNAQQFNDIFIPYSHRNVSIYRTACQGNLPVPEKIKSSLKCYYESYRNPYLKIGPFKMEELYLDPKIIKIHDAIADGEIEELVGFSKEKITRGRVFKTPDESIYSDTRLSNIFFMNYQLPEYQSFASKIVSKIADMTDLVMSEDEIFGENLQTSNYGLGGYYDLHFDSVDRRENGIWRLATLMFYMTDVELGGATIFPSLNLTVFPDKGSAIFWYNSHANTLLDHRMLHSGCPVALGNKWVANQWIREPAQMFARPCVYGELVTDIKDTYLGYWDKLNRAGHHVYFTPNISSQYALM</sequence>
<dbReference type="Pfam" id="PF08336">
    <property type="entry name" value="P4Ha_N"/>
    <property type="match status" value="1"/>
</dbReference>
<evidence type="ECO:0000256" key="11">
    <source>
        <dbReference type="SAM" id="SignalP"/>
    </source>
</evidence>
<organism evidence="13">
    <name type="scientific">Cacopsylla melanoneura</name>
    <dbReference type="NCBI Taxonomy" id="428564"/>
    <lineage>
        <taxon>Eukaryota</taxon>
        <taxon>Metazoa</taxon>
        <taxon>Ecdysozoa</taxon>
        <taxon>Arthropoda</taxon>
        <taxon>Hexapoda</taxon>
        <taxon>Insecta</taxon>
        <taxon>Pterygota</taxon>
        <taxon>Neoptera</taxon>
        <taxon>Paraneoptera</taxon>
        <taxon>Hemiptera</taxon>
        <taxon>Sternorrhyncha</taxon>
        <taxon>Psylloidea</taxon>
        <taxon>Psyllidae</taxon>
        <taxon>Psyllinae</taxon>
        <taxon>Cacopsylla</taxon>
    </lineage>
</organism>
<dbReference type="PANTHER" id="PTHR10869">
    <property type="entry name" value="PROLYL 4-HYDROXYLASE ALPHA SUBUNIT"/>
    <property type="match status" value="1"/>
</dbReference>
<dbReference type="GO" id="GO:0005788">
    <property type="term" value="C:endoplasmic reticulum lumen"/>
    <property type="evidence" value="ECO:0007669"/>
    <property type="project" value="UniProtKB-SubCell"/>
</dbReference>
<dbReference type="EC" id="1.14.11.2" evidence="5"/>
<dbReference type="InterPro" id="IPR005123">
    <property type="entry name" value="Oxoglu/Fe-dep_dioxygenase_dom"/>
</dbReference>
<dbReference type="Gene3D" id="2.60.120.620">
    <property type="entry name" value="q2cbj1_9rhob like domain"/>
    <property type="match status" value="1"/>
</dbReference>
<feature type="chain" id="PRO_5033956763" description="procollagen-proline 4-dioxygenase" evidence="11">
    <location>
        <begin position="32"/>
        <end position="583"/>
    </location>
</feature>
<evidence type="ECO:0000256" key="2">
    <source>
        <dbReference type="ARBA" id="ARBA00002035"/>
    </source>
</evidence>
<evidence type="ECO:0000256" key="9">
    <source>
        <dbReference type="ARBA" id="ARBA00023002"/>
    </source>
</evidence>
<dbReference type="GO" id="GO:0005506">
    <property type="term" value="F:iron ion binding"/>
    <property type="evidence" value="ECO:0007669"/>
    <property type="project" value="InterPro"/>
</dbReference>
<keyword evidence="9" id="KW-0560">Oxidoreductase</keyword>
<dbReference type="PROSITE" id="PS51471">
    <property type="entry name" value="FE2OG_OXY"/>
    <property type="match status" value="1"/>
</dbReference>
<evidence type="ECO:0000256" key="8">
    <source>
        <dbReference type="ARBA" id="ARBA00022964"/>
    </source>
</evidence>
<dbReference type="GO" id="GO:0004656">
    <property type="term" value="F:procollagen-proline 4-dioxygenase activity"/>
    <property type="evidence" value="ECO:0007669"/>
    <property type="project" value="UniProtKB-EC"/>
</dbReference>
<feature type="domain" description="Fe2OG dioxygenase" evidence="12">
    <location>
        <begin position="428"/>
        <end position="534"/>
    </location>
</feature>
<dbReference type="InterPro" id="IPR045054">
    <property type="entry name" value="P4HA-like"/>
</dbReference>
<feature type="signal peptide" evidence="11">
    <location>
        <begin position="1"/>
        <end position="31"/>
    </location>
</feature>
<evidence type="ECO:0000256" key="10">
    <source>
        <dbReference type="ARBA" id="ARBA00023004"/>
    </source>
</evidence>
<accession>A0A8D9DUZ7</accession>
<protein>
    <recommendedName>
        <fullName evidence="5">procollagen-proline 4-dioxygenase</fullName>
        <ecNumber evidence="5">1.14.11.2</ecNumber>
    </recommendedName>
</protein>
<evidence type="ECO:0000313" key="13">
    <source>
        <dbReference type="EMBL" id="CAG6728909.1"/>
    </source>
</evidence>
<name>A0A8D9DUZ7_9HEMI</name>
<keyword evidence="6" id="KW-0479">Metal-binding</keyword>
<dbReference type="EMBL" id="HBUF01030657">
    <property type="protein sequence ID" value="CAG6614579.1"/>
    <property type="molecule type" value="Transcribed_RNA"/>
</dbReference>
<evidence type="ECO:0000256" key="6">
    <source>
        <dbReference type="ARBA" id="ARBA00022723"/>
    </source>
</evidence>
<keyword evidence="8" id="KW-0223">Dioxygenase</keyword>
<evidence type="ECO:0000256" key="3">
    <source>
        <dbReference type="ARBA" id="ARBA00004319"/>
    </source>
</evidence>
<dbReference type="EMBL" id="HBUF01377377">
    <property type="protein sequence ID" value="CAG6728909.1"/>
    <property type="molecule type" value="Transcribed_RNA"/>
</dbReference>
<comment type="function">
    <text evidence="2">Catalyzes the post-translational formation of 4-hydroxyproline in -Xaa-Pro-Gly- sequences in collagens and other proteins.</text>
</comment>
<evidence type="ECO:0000259" key="12">
    <source>
        <dbReference type="PROSITE" id="PS51471"/>
    </source>
</evidence>
<evidence type="ECO:0000256" key="4">
    <source>
        <dbReference type="ARBA" id="ARBA00006511"/>
    </source>
</evidence>
<dbReference type="EMBL" id="HBUF01535712">
    <property type="protein sequence ID" value="CAG6753242.1"/>
    <property type="molecule type" value="Transcribed_RNA"/>
</dbReference>
<comment type="cofactor">
    <cofactor evidence="1">
        <name>L-ascorbate</name>
        <dbReference type="ChEBI" id="CHEBI:38290"/>
    </cofactor>
</comment>
<dbReference type="PANTHER" id="PTHR10869:SF244">
    <property type="entry name" value="PROLYL 4-HYDROXYLASE SUBUNIT ALPHA-2"/>
    <property type="match status" value="1"/>
</dbReference>
<evidence type="ECO:0000256" key="1">
    <source>
        <dbReference type="ARBA" id="ARBA00001961"/>
    </source>
</evidence>
<keyword evidence="7" id="KW-0847">Vitamin C</keyword>
<dbReference type="Pfam" id="PF13640">
    <property type="entry name" value="2OG-FeII_Oxy_3"/>
    <property type="match status" value="1"/>
</dbReference>
<dbReference type="GO" id="GO:0031418">
    <property type="term" value="F:L-ascorbic acid binding"/>
    <property type="evidence" value="ECO:0007669"/>
    <property type="project" value="UniProtKB-KW"/>
</dbReference>
<evidence type="ECO:0000256" key="7">
    <source>
        <dbReference type="ARBA" id="ARBA00022896"/>
    </source>
</evidence>
<dbReference type="InterPro" id="IPR006620">
    <property type="entry name" value="Pro_4_hyd_alph"/>
</dbReference>
<dbReference type="SMART" id="SM00702">
    <property type="entry name" value="P4Hc"/>
    <property type="match status" value="1"/>
</dbReference>
<dbReference type="InterPro" id="IPR013547">
    <property type="entry name" value="P4H_N"/>
</dbReference>
<dbReference type="Gene3D" id="6.10.140.1460">
    <property type="match status" value="1"/>
</dbReference>
<evidence type="ECO:0000256" key="5">
    <source>
        <dbReference type="ARBA" id="ARBA00012269"/>
    </source>
</evidence>
<keyword evidence="10" id="KW-0408">Iron</keyword>
<reference evidence="13" key="1">
    <citation type="submission" date="2021-05" db="EMBL/GenBank/DDBJ databases">
        <authorList>
            <person name="Alioto T."/>
            <person name="Alioto T."/>
            <person name="Gomez Garrido J."/>
        </authorList>
    </citation>
    <scope>NUCLEOTIDE SEQUENCE</scope>
</reference>
<comment type="similarity">
    <text evidence="4">Belongs to the P4HA family.</text>
</comment>
<comment type="subcellular location">
    <subcellularLocation>
        <location evidence="3">Endoplasmic reticulum lumen</location>
    </subcellularLocation>
</comment>
<proteinExistence type="inferred from homology"/>
<dbReference type="AlphaFoldDB" id="A0A8D9DUZ7"/>
<dbReference type="InterPro" id="IPR044862">
    <property type="entry name" value="Pro_4_hyd_alph_FE2OG_OXY"/>
</dbReference>
<keyword evidence="11" id="KW-0732">Signal</keyword>